<reference evidence="1 2" key="1">
    <citation type="submission" date="2019-02" db="EMBL/GenBank/DDBJ databases">
        <title>Genomic Encyclopedia of Type Strains, Phase IV (KMG-IV): sequencing the most valuable type-strain genomes for metagenomic binning, comparative biology and taxonomic classification.</title>
        <authorList>
            <person name="Goeker M."/>
        </authorList>
    </citation>
    <scope>NUCLEOTIDE SEQUENCE [LARGE SCALE GENOMIC DNA]</scope>
    <source>
        <strain evidence="1 2">DSM 45622</strain>
    </source>
</reference>
<dbReference type="AlphaFoldDB" id="A0A4Q7NWY6"/>
<organism evidence="1 2">
    <name type="scientific">Motilibacter rhizosphaerae</name>
    <dbReference type="NCBI Taxonomy" id="598652"/>
    <lineage>
        <taxon>Bacteria</taxon>
        <taxon>Bacillati</taxon>
        <taxon>Actinomycetota</taxon>
        <taxon>Actinomycetes</taxon>
        <taxon>Motilibacterales</taxon>
        <taxon>Motilibacteraceae</taxon>
        <taxon>Motilibacter</taxon>
    </lineage>
</organism>
<dbReference type="PANTHER" id="PTHR37507:SF2">
    <property type="entry name" value="SPORULATION PROTEIN YDCC"/>
    <property type="match status" value="1"/>
</dbReference>
<evidence type="ECO:0000313" key="1">
    <source>
        <dbReference type="EMBL" id="RZS91755.1"/>
    </source>
</evidence>
<dbReference type="InterPro" id="IPR019207">
    <property type="entry name" value="DUF2092"/>
</dbReference>
<dbReference type="Gene3D" id="2.50.20.10">
    <property type="entry name" value="Lipoprotein localisation LolA/LolB/LppX"/>
    <property type="match status" value="1"/>
</dbReference>
<dbReference type="RefSeq" id="WP_130491782.1">
    <property type="nucleotide sequence ID" value="NZ_SGXD01000001.1"/>
</dbReference>
<dbReference type="OrthoDB" id="4822274at2"/>
<dbReference type="InterPro" id="IPR029046">
    <property type="entry name" value="LolA/LolB/LppX"/>
</dbReference>
<dbReference type="EMBL" id="SGXD01000001">
    <property type="protein sequence ID" value="RZS91755.1"/>
    <property type="molecule type" value="Genomic_DNA"/>
</dbReference>
<accession>A0A4Q7NWY6</accession>
<dbReference type="PANTHER" id="PTHR37507">
    <property type="entry name" value="SPORULATION PROTEIN YDCC"/>
    <property type="match status" value="1"/>
</dbReference>
<dbReference type="InterPro" id="IPR052944">
    <property type="entry name" value="Sporulation_related"/>
</dbReference>
<proteinExistence type="predicted"/>
<protein>
    <submittedName>
        <fullName evidence="1">Outer membrane lipoprotein-sorting protein</fullName>
    </submittedName>
</protein>
<sequence length="384" mass="38536">MSTIPKSVKWGVPAVVGTALAAGLAVIPVVAGASPSLPSRTPAQLLESVQHSGSTPFSGRIVQTSRLGLPQVPGLSSLVPQAASSAAAGTSGSATVGSLVELLTGSHNAQVWYAGPTKARVSLTAGSTETDAVRDGRDAWFWTSSSTTAQHATLPADTDDALSSAAASVTPSAVADQALAAISPTTDVTVDGTAKVAGRSAYELVLKPKQSGSLVRQVRLAVDSDTSVPLRVQVFSTQATEAAFEVSFSSVSFDKPDDSVFAFQAPSGTKVVETGPAEVGDGSKADEGRKALAGVGREAAPGDRSGFDVLGTGWTSVLQVKAGDGSAKEAKDAVAKLPVGTEVSGSYGSGKLIETALVDVLVLEDGRVLAGAVTPQVLEQAAAG</sequence>
<keyword evidence="1" id="KW-0449">Lipoprotein</keyword>
<dbReference type="SUPFAM" id="SSF89392">
    <property type="entry name" value="Prokaryotic lipoproteins and lipoprotein localization factors"/>
    <property type="match status" value="1"/>
</dbReference>
<evidence type="ECO:0000313" key="2">
    <source>
        <dbReference type="Proteomes" id="UP000293638"/>
    </source>
</evidence>
<dbReference type="Proteomes" id="UP000293638">
    <property type="component" value="Unassembled WGS sequence"/>
</dbReference>
<comment type="caution">
    <text evidence="1">The sequence shown here is derived from an EMBL/GenBank/DDBJ whole genome shotgun (WGS) entry which is preliminary data.</text>
</comment>
<gene>
    <name evidence="1" type="ORF">EV189_1003</name>
</gene>
<keyword evidence="2" id="KW-1185">Reference proteome</keyword>
<name>A0A4Q7NWY6_9ACTN</name>
<dbReference type="Pfam" id="PF09865">
    <property type="entry name" value="DUF2092"/>
    <property type="match status" value="1"/>
</dbReference>